<dbReference type="EMBL" id="JAGPYM010000014">
    <property type="protein sequence ID" value="KAH6887674.1"/>
    <property type="molecule type" value="Genomic_DNA"/>
</dbReference>
<dbReference type="InterPro" id="IPR035959">
    <property type="entry name" value="RutC-like_sf"/>
</dbReference>
<dbReference type="OrthoDB" id="309640at2759"/>
<gene>
    <name evidence="1" type="ORF">B0T10DRAFT_574811</name>
</gene>
<keyword evidence="2" id="KW-1185">Reference proteome</keyword>
<name>A0A9P8W2U6_9HYPO</name>
<protein>
    <submittedName>
        <fullName evidence="1">Endoribonuclease L-PSP/chorismate mutase-like protein</fullName>
    </submittedName>
</protein>
<accession>A0A9P8W2U6</accession>
<dbReference type="AlphaFoldDB" id="A0A9P8W2U6"/>
<evidence type="ECO:0000313" key="2">
    <source>
        <dbReference type="Proteomes" id="UP000777438"/>
    </source>
</evidence>
<reference evidence="1 2" key="1">
    <citation type="journal article" date="2021" name="Nat. Commun.">
        <title>Genetic determinants of endophytism in the Arabidopsis root mycobiome.</title>
        <authorList>
            <person name="Mesny F."/>
            <person name="Miyauchi S."/>
            <person name="Thiergart T."/>
            <person name="Pickel B."/>
            <person name="Atanasova L."/>
            <person name="Karlsson M."/>
            <person name="Huettel B."/>
            <person name="Barry K.W."/>
            <person name="Haridas S."/>
            <person name="Chen C."/>
            <person name="Bauer D."/>
            <person name="Andreopoulos W."/>
            <person name="Pangilinan J."/>
            <person name="LaButti K."/>
            <person name="Riley R."/>
            <person name="Lipzen A."/>
            <person name="Clum A."/>
            <person name="Drula E."/>
            <person name="Henrissat B."/>
            <person name="Kohler A."/>
            <person name="Grigoriev I.V."/>
            <person name="Martin F.M."/>
            <person name="Hacquard S."/>
        </authorList>
    </citation>
    <scope>NUCLEOTIDE SEQUENCE [LARGE SCALE GENOMIC DNA]</scope>
    <source>
        <strain evidence="1 2">MPI-CAGE-CH-0241</strain>
    </source>
</reference>
<dbReference type="Pfam" id="PF01042">
    <property type="entry name" value="Ribonuc_L-PSP"/>
    <property type="match status" value="1"/>
</dbReference>
<proteinExistence type="predicted"/>
<dbReference type="Gene3D" id="3.30.1330.40">
    <property type="entry name" value="RutC-like"/>
    <property type="match status" value="1"/>
</dbReference>
<evidence type="ECO:0000313" key="1">
    <source>
        <dbReference type="EMBL" id="KAH6887674.1"/>
    </source>
</evidence>
<dbReference type="SUPFAM" id="SSF55298">
    <property type="entry name" value="YjgF-like"/>
    <property type="match status" value="1"/>
</dbReference>
<sequence length="146" mass="15624">MSASKLEALGVKFANWPGGEAAAESFGISHAVILPPNARTVVVGGQLGIRDDGSVPASLEDEVTEAFEHVKRSLKAAGLGDDAWEYVYEVQTFEVAKDGKGIAETVIPIAKRFLRKTKPAWTGVEVKALVFPTLHIEITVKALLPN</sequence>
<dbReference type="InterPro" id="IPR006175">
    <property type="entry name" value="YjgF/YER057c/UK114"/>
</dbReference>
<comment type="caution">
    <text evidence="1">The sequence shown here is derived from an EMBL/GenBank/DDBJ whole genome shotgun (WGS) entry which is preliminary data.</text>
</comment>
<organism evidence="1 2">
    <name type="scientific">Thelonectria olida</name>
    <dbReference type="NCBI Taxonomy" id="1576542"/>
    <lineage>
        <taxon>Eukaryota</taxon>
        <taxon>Fungi</taxon>
        <taxon>Dikarya</taxon>
        <taxon>Ascomycota</taxon>
        <taxon>Pezizomycotina</taxon>
        <taxon>Sordariomycetes</taxon>
        <taxon>Hypocreomycetidae</taxon>
        <taxon>Hypocreales</taxon>
        <taxon>Nectriaceae</taxon>
        <taxon>Thelonectria</taxon>
    </lineage>
</organism>
<dbReference type="Proteomes" id="UP000777438">
    <property type="component" value="Unassembled WGS sequence"/>
</dbReference>